<evidence type="ECO:0000313" key="11">
    <source>
        <dbReference type="Proteomes" id="UP000443843"/>
    </source>
</evidence>
<accession>A0A844WDS8</accession>
<feature type="chain" id="PRO_5032616889" evidence="8">
    <location>
        <begin position="22"/>
        <end position="418"/>
    </location>
</feature>
<dbReference type="Pfam" id="PF00034">
    <property type="entry name" value="Cytochrom_C"/>
    <property type="match status" value="2"/>
</dbReference>
<keyword evidence="2 6" id="KW-0349">Heme</keyword>
<dbReference type="Gene3D" id="1.10.760.10">
    <property type="entry name" value="Cytochrome c-like domain"/>
    <property type="match status" value="2"/>
</dbReference>
<evidence type="ECO:0000256" key="5">
    <source>
        <dbReference type="ARBA" id="ARBA00023004"/>
    </source>
</evidence>
<protein>
    <submittedName>
        <fullName evidence="10">C-type cytochrome</fullName>
    </submittedName>
</protein>
<evidence type="ECO:0000256" key="8">
    <source>
        <dbReference type="SAM" id="SignalP"/>
    </source>
</evidence>
<sequence length="418" mass="43865">MSKSLKLFAAAGAGTAVVLGAAVFMADGHIVHPPAASVKTAVQAFDKVEQSTEGQAAAVATQQPAAEAEPSGLVAAAHAEEMPVRKLGLGRPALPEEIAAWDLDVRPDGQGLPEGSGDVWTGDEIFSERCASCHGDFAEGRGNWPKLAGGMDTLADKDPLKTVGSYWPYLTTTWDYVHRSMPFGDAQTLSPDEVYAVVAYILYSNDIVDEDFTLSNENLLDIAMPNADGFILDDRPQTEYPQWTGEPCMDNCKDNVAITMRAAVLDVTPDDGTDAAVEEASAEAAESPAEAPAAAPQDTGAEAPAGDAAAIDMALAGEGEKVFRKCKACHQVGEGAQNRTGPELNGIVGRTAGAIDGFRYSPAMQKLADGGAVWDVEALHGFLADPKGYLPGTKMSFTGLRKQGDLDAVIEYLKTFGG</sequence>
<dbReference type="AlphaFoldDB" id="A0A844WDS8"/>
<gene>
    <name evidence="10" type="ORF">GLS40_07735</name>
</gene>
<dbReference type="GO" id="GO:0020037">
    <property type="term" value="F:heme binding"/>
    <property type="evidence" value="ECO:0007669"/>
    <property type="project" value="InterPro"/>
</dbReference>
<evidence type="ECO:0000256" key="3">
    <source>
        <dbReference type="ARBA" id="ARBA00022723"/>
    </source>
</evidence>
<evidence type="ECO:0000256" key="2">
    <source>
        <dbReference type="ARBA" id="ARBA00022617"/>
    </source>
</evidence>
<dbReference type="GO" id="GO:0009055">
    <property type="term" value="F:electron transfer activity"/>
    <property type="evidence" value="ECO:0007669"/>
    <property type="project" value="InterPro"/>
</dbReference>
<evidence type="ECO:0000256" key="6">
    <source>
        <dbReference type="PROSITE-ProRule" id="PRU00433"/>
    </source>
</evidence>
<feature type="domain" description="Cytochrome c" evidence="9">
    <location>
        <begin position="117"/>
        <end position="205"/>
    </location>
</feature>
<dbReference type="InterPro" id="IPR002327">
    <property type="entry name" value="Cyt_c_1A/1B"/>
</dbReference>
<dbReference type="PANTHER" id="PTHR11961">
    <property type="entry name" value="CYTOCHROME C"/>
    <property type="match status" value="1"/>
</dbReference>
<dbReference type="GO" id="GO:0046872">
    <property type="term" value="F:metal ion binding"/>
    <property type="evidence" value="ECO:0007669"/>
    <property type="project" value="UniProtKB-KW"/>
</dbReference>
<feature type="compositionally biased region" description="Acidic residues" evidence="7">
    <location>
        <begin position="272"/>
        <end position="281"/>
    </location>
</feature>
<feature type="region of interest" description="Disordered" evidence="7">
    <location>
        <begin position="272"/>
        <end position="306"/>
    </location>
</feature>
<feature type="domain" description="Cytochrome c" evidence="9">
    <location>
        <begin position="314"/>
        <end position="417"/>
    </location>
</feature>
<reference evidence="10 11" key="1">
    <citation type="submission" date="2019-11" db="EMBL/GenBank/DDBJ databases">
        <title>Pseudooceanicola pacifica sp. nov., isolated from deep-sea sediment of the Pacific Ocean.</title>
        <authorList>
            <person name="Lyu L."/>
        </authorList>
    </citation>
    <scope>NUCLEOTIDE SEQUENCE [LARGE SCALE GENOMIC DNA]</scope>
    <source>
        <strain evidence="10 11">216_PA32_1</strain>
    </source>
</reference>
<name>A0A844WDS8_9RHOB</name>
<organism evidence="10 11">
    <name type="scientific">Pseudooceanicola pacificus</name>
    <dbReference type="NCBI Taxonomy" id="2676438"/>
    <lineage>
        <taxon>Bacteria</taxon>
        <taxon>Pseudomonadati</taxon>
        <taxon>Pseudomonadota</taxon>
        <taxon>Alphaproteobacteria</taxon>
        <taxon>Rhodobacterales</taxon>
        <taxon>Paracoccaceae</taxon>
        <taxon>Pseudooceanicola</taxon>
    </lineage>
</organism>
<dbReference type="RefSeq" id="WP_160382162.1">
    <property type="nucleotide sequence ID" value="NZ_WNXQ01000003.1"/>
</dbReference>
<dbReference type="SUPFAM" id="SSF46626">
    <property type="entry name" value="Cytochrome c"/>
    <property type="match status" value="2"/>
</dbReference>
<dbReference type="PROSITE" id="PS51007">
    <property type="entry name" value="CYTC"/>
    <property type="match status" value="2"/>
</dbReference>
<comment type="caution">
    <text evidence="10">The sequence shown here is derived from an EMBL/GenBank/DDBJ whole genome shotgun (WGS) entry which is preliminary data.</text>
</comment>
<feature type="compositionally biased region" description="Low complexity" evidence="7">
    <location>
        <begin position="282"/>
        <end position="306"/>
    </location>
</feature>
<keyword evidence="4" id="KW-0249">Electron transport</keyword>
<keyword evidence="1" id="KW-0813">Transport</keyword>
<evidence type="ECO:0000313" key="10">
    <source>
        <dbReference type="EMBL" id="MWB77910.1"/>
    </source>
</evidence>
<evidence type="ECO:0000256" key="4">
    <source>
        <dbReference type="ARBA" id="ARBA00022982"/>
    </source>
</evidence>
<keyword evidence="3 6" id="KW-0479">Metal-binding</keyword>
<dbReference type="EMBL" id="WNXQ01000003">
    <property type="protein sequence ID" value="MWB77910.1"/>
    <property type="molecule type" value="Genomic_DNA"/>
</dbReference>
<dbReference type="Proteomes" id="UP000443843">
    <property type="component" value="Unassembled WGS sequence"/>
</dbReference>
<keyword evidence="8" id="KW-0732">Signal</keyword>
<dbReference type="PRINTS" id="PR00604">
    <property type="entry name" value="CYTCHRMECIAB"/>
</dbReference>
<keyword evidence="11" id="KW-1185">Reference proteome</keyword>
<evidence type="ECO:0000256" key="1">
    <source>
        <dbReference type="ARBA" id="ARBA00022448"/>
    </source>
</evidence>
<dbReference type="InterPro" id="IPR036909">
    <property type="entry name" value="Cyt_c-like_dom_sf"/>
</dbReference>
<dbReference type="InterPro" id="IPR009056">
    <property type="entry name" value="Cyt_c-like_dom"/>
</dbReference>
<evidence type="ECO:0000259" key="9">
    <source>
        <dbReference type="PROSITE" id="PS51007"/>
    </source>
</evidence>
<proteinExistence type="predicted"/>
<evidence type="ECO:0000256" key="7">
    <source>
        <dbReference type="SAM" id="MobiDB-lite"/>
    </source>
</evidence>
<feature type="signal peptide" evidence="8">
    <location>
        <begin position="1"/>
        <end position="21"/>
    </location>
</feature>
<keyword evidence="5 6" id="KW-0408">Iron</keyword>